<accession>A0A1G6L7J5</accession>
<sequence length="419" mass="48995">METKNIKPIFEIGDIVAITSHPNLNQAGNWALGNHNSKEFDAPFMLVIEVNHNPKPEHIFDEKTSKQVSSHNKYLCQWFDFELGQVKDAWFLEPHLTQFQHHISSVNIESLSLGTVLTLKTRVIEVMKQFANEMEPSKSRYINRFISPLFFVKGFEKVDSPKLYDTKLENCLIKEVSSIKIKCGWYNTRKGTYSEEFIPLDSLSFLYDEITVKHQTLSKDAGINVDEFSDHYPDYRSSMKMLEEDDKFSFQSDSFEKERQSGSRLHHAAFLYLSTKGKNRRIISHSVLNRLLKEYIDRDSLLFNLFIKDDARKVYSQVDLLIPQDNGKYVLVDIIGSLTIERPCLLIFKEKIKAETKDINELLRIDHELTKYWLRLELNHSILKNNYDCDIERYELWIVNNDLIDKIVATPTNLSQYFG</sequence>
<gene>
    <name evidence="1" type="ORF">SAMN05216323_102931</name>
</gene>
<organism evidence="1 2">
    <name type="scientific">Williamwhitmania taraxaci</name>
    <dbReference type="NCBI Taxonomy" id="1640674"/>
    <lineage>
        <taxon>Bacteria</taxon>
        <taxon>Pseudomonadati</taxon>
        <taxon>Bacteroidota</taxon>
        <taxon>Bacteroidia</taxon>
        <taxon>Bacteroidales</taxon>
        <taxon>Williamwhitmaniaceae</taxon>
        <taxon>Williamwhitmania</taxon>
    </lineage>
</organism>
<keyword evidence="2" id="KW-1185">Reference proteome</keyword>
<proteinExistence type="predicted"/>
<dbReference type="AlphaFoldDB" id="A0A1G6L7J5"/>
<dbReference type="EMBL" id="FMYP01000029">
    <property type="protein sequence ID" value="SDC39259.1"/>
    <property type="molecule type" value="Genomic_DNA"/>
</dbReference>
<reference evidence="1 2" key="1">
    <citation type="submission" date="2016-09" db="EMBL/GenBank/DDBJ databases">
        <authorList>
            <person name="Capua I."/>
            <person name="De Benedictis P."/>
            <person name="Joannis T."/>
            <person name="Lombin L.H."/>
            <person name="Cattoli G."/>
        </authorList>
    </citation>
    <scope>NUCLEOTIDE SEQUENCE [LARGE SCALE GENOMIC DNA]</scope>
    <source>
        <strain evidence="1 2">A7P-90m</strain>
    </source>
</reference>
<dbReference type="Proteomes" id="UP000199452">
    <property type="component" value="Unassembled WGS sequence"/>
</dbReference>
<dbReference type="STRING" id="1640674.SAMN05216323_102931"/>
<name>A0A1G6L7J5_9BACT</name>
<evidence type="ECO:0000313" key="1">
    <source>
        <dbReference type="EMBL" id="SDC39259.1"/>
    </source>
</evidence>
<evidence type="ECO:0000313" key="2">
    <source>
        <dbReference type="Proteomes" id="UP000199452"/>
    </source>
</evidence>
<protein>
    <submittedName>
        <fullName evidence="1">Uncharacterized protein</fullName>
    </submittedName>
</protein>